<protein>
    <submittedName>
        <fullName evidence="1">Uncharacterized protein</fullName>
    </submittedName>
</protein>
<proteinExistence type="predicted"/>
<reference evidence="1" key="2">
    <citation type="journal article" date="2021" name="PeerJ">
        <title>Extensive microbial diversity within the chicken gut microbiome revealed by metagenomics and culture.</title>
        <authorList>
            <person name="Gilroy R."/>
            <person name="Ravi A."/>
            <person name="Getino M."/>
            <person name="Pursley I."/>
            <person name="Horton D.L."/>
            <person name="Alikhan N.F."/>
            <person name="Baker D."/>
            <person name="Gharbi K."/>
            <person name="Hall N."/>
            <person name="Watson M."/>
            <person name="Adriaenssens E.M."/>
            <person name="Foster-Nyarko E."/>
            <person name="Jarju S."/>
            <person name="Secka A."/>
            <person name="Antonio M."/>
            <person name="Oren A."/>
            <person name="Chaudhuri R.R."/>
            <person name="La Ragione R."/>
            <person name="Hildebrand F."/>
            <person name="Pallen M.J."/>
        </authorList>
    </citation>
    <scope>NUCLEOTIDE SEQUENCE</scope>
    <source>
        <strain evidence="1">10192</strain>
    </source>
</reference>
<dbReference type="EMBL" id="JADIND010000044">
    <property type="protein sequence ID" value="MBO8430135.1"/>
    <property type="molecule type" value="Genomic_DNA"/>
</dbReference>
<gene>
    <name evidence="1" type="ORF">IAC76_01980</name>
</gene>
<sequence length="264" mass="31257">MDEKELIKYLKSLGIEVHTTTKARGHLGFFMKNRIDISKNIPPHRVMPTLLHEFAHYIHYGLEPSIGKTGGSFQVLFKEDNLTLADELFKVTNFVDENSLGVKLYEHKDRIKQQIKEYEKIIKKDYPKFLRSKKFKEFDKYIKKSKAKYLLKYDRVKVIEGFFKKQAKIYSVTNVESDFPEMPEAFCAYIKLHSLQKKQSRISARLNKLYKYYTKPTELFARLVEGIYIDREWVCAIAPYTSKKFFELLNEGYYGKLKDVIDKL</sequence>
<reference evidence="1" key="1">
    <citation type="submission" date="2020-10" db="EMBL/GenBank/DDBJ databases">
        <authorList>
            <person name="Gilroy R."/>
        </authorList>
    </citation>
    <scope>NUCLEOTIDE SEQUENCE</scope>
    <source>
        <strain evidence="1">10192</strain>
    </source>
</reference>
<evidence type="ECO:0000313" key="1">
    <source>
        <dbReference type="EMBL" id="MBO8430135.1"/>
    </source>
</evidence>
<comment type="caution">
    <text evidence="1">The sequence shown here is derived from an EMBL/GenBank/DDBJ whole genome shotgun (WGS) entry which is preliminary data.</text>
</comment>
<name>A0A9D9DQ42_9BACT</name>
<dbReference type="Proteomes" id="UP000823632">
    <property type="component" value="Unassembled WGS sequence"/>
</dbReference>
<organism evidence="1 2">
    <name type="scientific">Candidatus Scatousia excrementipullorum</name>
    <dbReference type="NCBI Taxonomy" id="2840936"/>
    <lineage>
        <taxon>Bacteria</taxon>
        <taxon>Candidatus Scatousia</taxon>
    </lineage>
</organism>
<evidence type="ECO:0000313" key="2">
    <source>
        <dbReference type="Proteomes" id="UP000823632"/>
    </source>
</evidence>
<dbReference type="AlphaFoldDB" id="A0A9D9DQ42"/>
<accession>A0A9D9DQ42</accession>